<dbReference type="CDD" id="cd04301">
    <property type="entry name" value="NAT_SF"/>
    <property type="match status" value="1"/>
</dbReference>
<dbReference type="SUPFAM" id="SSF55729">
    <property type="entry name" value="Acyl-CoA N-acyltransferases (Nat)"/>
    <property type="match status" value="1"/>
</dbReference>
<organism evidence="2 3">
    <name type="scientific">Virgibacillus siamensis</name>
    <dbReference type="NCBI Taxonomy" id="480071"/>
    <lineage>
        <taxon>Bacteria</taxon>
        <taxon>Bacillati</taxon>
        <taxon>Bacillota</taxon>
        <taxon>Bacilli</taxon>
        <taxon>Bacillales</taxon>
        <taxon>Bacillaceae</taxon>
        <taxon>Virgibacillus</taxon>
    </lineage>
</organism>
<name>A0ABP3QXN6_9BACI</name>
<reference evidence="3" key="1">
    <citation type="journal article" date="2019" name="Int. J. Syst. Evol. Microbiol.">
        <title>The Global Catalogue of Microorganisms (GCM) 10K type strain sequencing project: providing services to taxonomists for standard genome sequencing and annotation.</title>
        <authorList>
            <consortium name="The Broad Institute Genomics Platform"/>
            <consortium name="The Broad Institute Genome Sequencing Center for Infectious Disease"/>
            <person name="Wu L."/>
            <person name="Ma J."/>
        </authorList>
    </citation>
    <scope>NUCLEOTIDE SEQUENCE [LARGE SCALE GENOMIC DNA]</scope>
    <source>
        <strain evidence="3">JCM 15395</strain>
    </source>
</reference>
<keyword evidence="3" id="KW-1185">Reference proteome</keyword>
<dbReference type="PANTHER" id="PTHR43415:SF3">
    <property type="entry name" value="GNAT-FAMILY ACETYLTRANSFERASE"/>
    <property type="match status" value="1"/>
</dbReference>
<dbReference type="RefSeq" id="WP_343810995.1">
    <property type="nucleotide sequence ID" value="NZ_BAAADS010000006.1"/>
</dbReference>
<feature type="domain" description="N-acetyltransferase" evidence="1">
    <location>
        <begin position="8"/>
        <end position="174"/>
    </location>
</feature>
<dbReference type="EMBL" id="BAAADS010000006">
    <property type="protein sequence ID" value="GAA0596557.1"/>
    <property type="molecule type" value="Genomic_DNA"/>
</dbReference>
<sequence>MFFNGEIIRLRKMSSEDDDVSTYHKWRNDIEVMQFTNPSLDVFTYADTENFVKNITESHNSKGYMIEEVKTDKPIGLTSLINIDFGNRNAECIIDIGDKDYWNKGFGREALSLLLDFAFNELNLHKVYLRVFSFNERAIRLYQKLGFHEEGKLKEQLYRHGAWHDVVFMGLLKRNYKANK</sequence>
<dbReference type="Pfam" id="PF13302">
    <property type="entry name" value="Acetyltransf_3"/>
    <property type="match status" value="1"/>
</dbReference>
<proteinExistence type="predicted"/>
<evidence type="ECO:0000313" key="3">
    <source>
        <dbReference type="Proteomes" id="UP001500866"/>
    </source>
</evidence>
<dbReference type="InterPro" id="IPR000182">
    <property type="entry name" value="GNAT_dom"/>
</dbReference>
<dbReference type="PANTHER" id="PTHR43415">
    <property type="entry name" value="SPERMIDINE N(1)-ACETYLTRANSFERASE"/>
    <property type="match status" value="1"/>
</dbReference>
<dbReference type="PROSITE" id="PS51186">
    <property type="entry name" value="GNAT"/>
    <property type="match status" value="1"/>
</dbReference>
<protein>
    <submittedName>
        <fullName evidence="2">GNAT family protein</fullName>
    </submittedName>
</protein>
<dbReference type="InterPro" id="IPR016181">
    <property type="entry name" value="Acyl_CoA_acyltransferase"/>
</dbReference>
<evidence type="ECO:0000259" key="1">
    <source>
        <dbReference type="PROSITE" id="PS51186"/>
    </source>
</evidence>
<accession>A0ABP3QXN6</accession>
<dbReference type="Gene3D" id="3.40.630.30">
    <property type="match status" value="1"/>
</dbReference>
<dbReference type="Proteomes" id="UP001500866">
    <property type="component" value="Unassembled WGS sequence"/>
</dbReference>
<gene>
    <name evidence="2" type="ORF">GCM10009001_10860</name>
</gene>
<comment type="caution">
    <text evidence="2">The sequence shown here is derived from an EMBL/GenBank/DDBJ whole genome shotgun (WGS) entry which is preliminary data.</text>
</comment>
<evidence type="ECO:0000313" key="2">
    <source>
        <dbReference type="EMBL" id="GAA0596557.1"/>
    </source>
</evidence>